<evidence type="ECO:0000313" key="1">
    <source>
        <dbReference type="EMBL" id="KAJ0111596.1"/>
    </source>
</evidence>
<name>A0ACC1C7Q4_9ROSI</name>
<dbReference type="Proteomes" id="UP001164250">
    <property type="component" value="Chromosome 1"/>
</dbReference>
<dbReference type="EMBL" id="CM047897">
    <property type="protein sequence ID" value="KAJ0111596.1"/>
    <property type="molecule type" value="Genomic_DNA"/>
</dbReference>
<organism evidence="1 2">
    <name type="scientific">Pistacia atlantica</name>
    <dbReference type="NCBI Taxonomy" id="434234"/>
    <lineage>
        <taxon>Eukaryota</taxon>
        <taxon>Viridiplantae</taxon>
        <taxon>Streptophyta</taxon>
        <taxon>Embryophyta</taxon>
        <taxon>Tracheophyta</taxon>
        <taxon>Spermatophyta</taxon>
        <taxon>Magnoliopsida</taxon>
        <taxon>eudicotyledons</taxon>
        <taxon>Gunneridae</taxon>
        <taxon>Pentapetalae</taxon>
        <taxon>rosids</taxon>
        <taxon>malvids</taxon>
        <taxon>Sapindales</taxon>
        <taxon>Anacardiaceae</taxon>
        <taxon>Pistacia</taxon>
    </lineage>
</organism>
<gene>
    <name evidence="1" type="ORF">Patl1_02607</name>
</gene>
<protein>
    <submittedName>
        <fullName evidence="1">Uncharacterized protein</fullName>
    </submittedName>
</protein>
<sequence length="424" mass="47749">MSSNATKVSFSVQSKSNRKQSKTVHRQHEDQDEVQPTKHFVTEFDPNKTLANAKPKPRLIIPPKSNEPRLHKKMKNIDIPNEASDQLQLELHSTTEGAEGADQITYGLNLRKSVGGNKDEEKAAESVSAFEPAERVKSKDVKFDLEGLPEDEGFEQYEDMPVEDFGASLLGGLGWYEGRGLGKNPKGNVQIKQIEKKSFVSDDAIAGLRSSKDKRKEERRIDSNGGDRKDKPVKHRSQESEDRDRANRNGNQKQSRESEKRGSINNGSERSSREGERRGSSNDGSKKRSRESVKRDISGDEERVSWLRRHIRVKIISKEFKKGRLYLKKGEVVDVAGTRCNILMDDSRELIKGVDQDLLETALPRNKGGVLVLYGKHKGVYGSLVDKDMDTNTGIVFYADTEEYLNVNLEQIAEYTRSPSSIDC</sequence>
<comment type="caution">
    <text evidence="1">The sequence shown here is derived from an EMBL/GenBank/DDBJ whole genome shotgun (WGS) entry which is preliminary data.</text>
</comment>
<reference evidence="2" key="1">
    <citation type="journal article" date="2023" name="G3 (Bethesda)">
        <title>Genome assembly and association tests identify interacting loci associated with vigor, precocity, and sex in interspecific pistachio rootstocks.</title>
        <authorList>
            <person name="Palmer W."/>
            <person name="Jacygrad E."/>
            <person name="Sagayaradj S."/>
            <person name="Cavanaugh K."/>
            <person name="Han R."/>
            <person name="Bertier L."/>
            <person name="Beede B."/>
            <person name="Kafkas S."/>
            <person name="Golino D."/>
            <person name="Preece J."/>
            <person name="Michelmore R."/>
        </authorList>
    </citation>
    <scope>NUCLEOTIDE SEQUENCE [LARGE SCALE GENOMIC DNA]</scope>
</reference>
<proteinExistence type="predicted"/>
<accession>A0ACC1C7Q4</accession>
<keyword evidence="2" id="KW-1185">Reference proteome</keyword>
<evidence type="ECO:0000313" key="2">
    <source>
        <dbReference type="Proteomes" id="UP001164250"/>
    </source>
</evidence>